<dbReference type="Proteomes" id="UP001320119">
    <property type="component" value="Chromosome"/>
</dbReference>
<evidence type="ECO:0000313" key="2">
    <source>
        <dbReference type="EMBL" id="BCD98063.1"/>
    </source>
</evidence>
<sequence>MFNKQVGACCLSMVLACATHASEFVVTAELDIEAVDNPTNESENELKIKENQSTASVVLDGELIGRYARFISDASYEVRRYSKQKDQNHDLFLGSAELELGEDGGRVFGRVAHSAQEQLILLSLGDTPDNLDRRRITSATLGARLGRRGANRFTVYANLAEMRLDTTTENDSSRAGGGLSYSRQVSPLSTFGVELSGYTLDYINTDDPSFDYRRASLSWNTELRKLNYAIQVGQNSIGSEEDDSAPYYDLSLEYDNSVHQVSMLFRQWLTDTSQGSENGDLGDVSGPDGRLGVNDQYKRRDASVEWKFSSLCGRCTTALGIGAEREDYRRETQLDSQESFAQVQLSYKARRTLSVDLSYEYRDVSFLLDTDDYDQISARAGLAWSEVFKHGRLMFYVERKERKAAALTGSYDQGFIGVSFDYQLYRR</sequence>
<evidence type="ECO:0000256" key="1">
    <source>
        <dbReference type="SAM" id="SignalP"/>
    </source>
</evidence>
<dbReference type="PROSITE" id="PS51257">
    <property type="entry name" value="PROKAR_LIPOPROTEIN"/>
    <property type="match status" value="1"/>
</dbReference>
<gene>
    <name evidence="2" type="ORF">MARGE09_P2264</name>
</gene>
<accession>A0AAN1WI61</accession>
<dbReference type="EMBL" id="AP023086">
    <property type="protein sequence ID" value="BCD98063.1"/>
    <property type="molecule type" value="Genomic_DNA"/>
</dbReference>
<keyword evidence="3" id="KW-1185">Reference proteome</keyword>
<feature type="signal peptide" evidence="1">
    <location>
        <begin position="1"/>
        <end position="21"/>
    </location>
</feature>
<proteinExistence type="predicted"/>
<dbReference type="KEGG" id="marq:MARGE09_P2264"/>
<dbReference type="AlphaFoldDB" id="A0AAN1WI61"/>
<name>A0AAN1WI61_9GAMM</name>
<feature type="chain" id="PRO_5042814362" evidence="1">
    <location>
        <begin position="22"/>
        <end position="427"/>
    </location>
</feature>
<keyword evidence="1" id="KW-0732">Signal</keyword>
<reference evidence="2 3" key="1">
    <citation type="journal article" date="2022" name="IScience">
        <title>An ultrasensitive nanofiber-based assay for enzymatic hydrolysis and deep-sea microbial degradation of cellulose.</title>
        <authorList>
            <person name="Tsudome M."/>
            <person name="Tachioka M."/>
            <person name="Miyazaki M."/>
            <person name="Uchimura K."/>
            <person name="Tsuda M."/>
            <person name="Takaki Y."/>
            <person name="Deguchi S."/>
        </authorList>
    </citation>
    <scope>NUCLEOTIDE SEQUENCE [LARGE SCALE GENOMIC DNA]</scope>
    <source>
        <strain evidence="2 3">GE09</strain>
    </source>
</reference>
<evidence type="ECO:0000313" key="3">
    <source>
        <dbReference type="Proteomes" id="UP001320119"/>
    </source>
</evidence>
<dbReference type="RefSeq" id="WP_236982154.1">
    <property type="nucleotide sequence ID" value="NZ_AP023086.1"/>
</dbReference>
<organism evidence="2 3">
    <name type="scientific">Marinagarivorans cellulosilyticus</name>
    <dbReference type="NCBI Taxonomy" id="2721545"/>
    <lineage>
        <taxon>Bacteria</taxon>
        <taxon>Pseudomonadati</taxon>
        <taxon>Pseudomonadota</taxon>
        <taxon>Gammaproteobacteria</taxon>
        <taxon>Cellvibrionales</taxon>
        <taxon>Cellvibrionaceae</taxon>
        <taxon>Marinagarivorans</taxon>
    </lineage>
</organism>
<protein>
    <submittedName>
        <fullName evidence="2">Uncharacterized protein</fullName>
    </submittedName>
</protein>